<evidence type="ECO:0000313" key="2">
    <source>
        <dbReference type="RefSeq" id="XP_019095613.1"/>
    </source>
</evidence>
<dbReference type="RefSeq" id="XP_019095613.1">
    <property type="nucleotide sequence ID" value="XM_019240068.1"/>
</dbReference>
<organism evidence="1 2">
    <name type="scientific">Camelina sativa</name>
    <name type="common">False flax</name>
    <name type="synonym">Myagrum sativum</name>
    <dbReference type="NCBI Taxonomy" id="90675"/>
    <lineage>
        <taxon>Eukaryota</taxon>
        <taxon>Viridiplantae</taxon>
        <taxon>Streptophyta</taxon>
        <taxon>Embryophyta</taxon>
        <taxon>Tracheophyta</taxon>
        <taxon>Spermatophyta</taxon>
        <taxon>Magnoliopsida</taxon>
        <taxon>eudicotyledons</taxon>
        <taxon>Gunneridae</taxon>
        <taxon>Pentapetalae</taxon>
        <taxon>rosids</taxon>
        <taxon>malvids</taxon>
        <taxon>Brassicales</taxon>
        <taxon>Brassicaceae</taxon>
        <taxon>Camelineae</taxon>
        <taxon>Camelina</taxon>
    </lineage>
</organism>
<protein>
    <submittedName>
        <fullName evidence="2">Uncharacterized protein LOC109130484</fullName>
    </submittedName>
</protein>
<dbReference type="PANTHER" id="PTHR11439">
    <property type="entry name" value="GAG-POL-RELATED RETROTRANSPOSON"/>
    <property type="match status" value="1"/>
</dbReference>
<dbReference type="CDD" id="cd09272">
    <property type="entry name" value="RNase_HI_RT_Ty1"/>
    <property type="match status" value="1"/>
</dbReference>
<dbReference type="PANTHER" id="PTHR11439:SF489">
    <property type="entry name" value="RNA-DIRECTED DNA POLYMERASE"/>
    <property type="match status" value="1"/>
</dbReference>
<reference evidence="1" key="1">
    <citation type="journal article" date="2014" name="Nat. Commun.">
        <title>The emerging biofuel crop Camelina sativa retains a highly undifferentiated hexaploid genome structure.</title>
        <authorList>
            <person name="Kagale S."/>
            <person name="Koh C."/>
            <person name="Nixon J."/>
            <person name="Bollina V."/>
            <person name="Clarke W.E."/>
            <person name="Tuteja R."/>
            <person name="Spillane C."/>
            <person name="Robinson S.J."/>
            <person name="Links M.G."/>
            <person name="Clarke C."/>
            <person name="Higgins E.E."/>
            <person name="Huebert T."/>
            <person name="Sharpe A.G."/>
            <person name="Parkin I.A."/>
        </authorList>
    </citation>
    <scope>NUCLEOTIDE SEQUENCE [LARGE SCALE GENOMIC DNA]</scope>
    <source>
        <strain evidence="1">cv. DH55</strain>
    </source>
</reference>
<name>A0ABM1R9C5_CAMSA</name>
<reference evidence="2" key="2">
    <citation type="submission" date="2025-08" db="UniProtKB">
        <authorList>
            <consortium name="RefSeq"/>
        </authorList>
    </citation>
    <scope>IDENTIFICATION</scope>
    <source>
        <tissue evidence="2">Leaf</tissue>
    </source>
</reference>
<dbReference type="Proteomes" id="UP000694864">
    <property type="component" value="Chromosome 18"/>
</dbReference>
<sequence>MATTPKFSQHSGNKLADPSEYRSIVGSFQYLAFTRPDNSYAVNRLSQYMHSPTDQHWQAAKRVLRYLKGTPTHVVFLKRHNPLSVHAYSDADWAGDVDDYVSTNAYVTYLGHNPVSWSSKKQTEVLRSSTEAEYRSGANTASELRWMKHIAIDYHFIRTMVQDGALRVVHVSTRDQLADLLTKPLSPTVQRT</sequence>
<gene>
    <name evidence="2" type="primary">LOC109130484</name>
</gene>
<dbReference type="SUPFAM" id="SSF56672">
    <property type="entry name" value="DNA/RNA polymerases"/>
    <property type="match status" value="1"/>
</dbReference>
<dbReference type="GeneID" id="109130484"/>
<evidence type="ECO:0000313" key="1">
    <source>
        <dbReference type="Proteomes" id="UP000694864"/>
    </source>
</evidence>
<keyword evidence="1" id="KW-1185">Reference proteome</keyword>
<proteinExistence type="predicted"/>
<accession>A0ABM1R9C5</accession>
<dbReference type="InterPro" id="IPR043502">
    <property type="entry name" value="DNA/RNA_pol_sf"/>
</dbReference>